<organism evidence="4 5">
    <name type="scientific">Paenibacillus rhizovicinus</name>
    <dbReference type="NCBI Taxonomy" id="2704463"/>
    <lineage>
        <taxon>Bacteria</taxon>
        <taxon>Bacillati</taxon>
        <taxon>Bacillota</taxon>
        <taxon>Bacilli</taxon>
        <taxon>Bacillales</taxon>
        <taxon>Paenibacillaceae</taxon>
        <taxon>Paenibacillus</taxon>
    </lineage>
</organism>
<dbReference type="Pfam" id="PF07833">
    <property type="entry name" value="Cu_amine_oxidN1"/>
    <property type="match status" value="1"/>
</dbReference>
<dbReference type="SUPFAM" id="SSF55383">
    <property type="entry name" value="Copper amine oxidase, domain N"/>
    <property type="match status" value="1"/>
</dbReference>
<accession>A0A6C0PAY0</accession>
<dbReference type="InterPro" id="IPR008979">
    <property type="entry name" value="Galactose-bd-like_sf"/>
</dbReference>
<feature type="signal peptide" evidence="1">
    <location>
        <begin position="1"/>
        <end position="25"/>
    </location>
</feature>
<sequence length="240" mass="26472">MKDKVKGLVAGLLIGSVLSGSAVYAAGGNMIEVFYSVKNIKINKVTKTPSEKAFTYNGTTFVPLRFVADALGQPVKWDAKTQTVWIGQAENATLVYPGKGIDNMNYQEGYSTNSFEYNANSVEGIKDNVGNEYSSYITMYVDAWAGKDKAWNLLDFPLNGQYKSFKAKLGLTDTSKNTKAESKLTILLDGTKAYEQKIVAGEFPRDINLDVQHVNKITLQYSTDSVDNSQIGLFNAYFTK</sequence>
<dbReference type="KEGG" id="prz:GZH47_24940"/>
<dbReference type="EMBL" id="CP048286">
    <property type="protein sequence ID" value="QHW33722.1"/>
    <property type="molecule type" value="Genomic_DNA"/>
</dbReference>
<protein>
    <recommendedName>
        <fullName evidence="6">Copper amine oxidase-like N-terminal domain-containing protein</fullName>
    </recommendedName>
</protein>
<dbReference type="InterPro" id="IPR036582">
    <property type="entry name" value="Mao_N_sf"/>
</dbReference>
<feature type="domain" description="Copper amine oxidase-like N-terminal" evidence="2">
    <location>
        <begin position="27"/>
        <end position="86"/>
    </location>
</feature>
<keyword evidence="1" id="KW-0732">Signal</keyword>
<evidence type="ECO:0000259" key="2">
    <source>
        <dbReference type="Pfam" id="PF07833"/>
    </source>
</evidence>
<name>A0A6C0PAY0_9BACL</name>
<gene>
    <name evidence="4" type="ORF">GZH47_24940</name>
</gene>
<evidence type="ECO:0000313" key="5">
    <source>
        <dbReference type="Proteomes" id="UP000479114"/>
    </source>
</evidence>
<evidence type="ECO:0000256" key="1">
    <source>
        <dbReference type="SAM" id="SignalP"/>
    </source>
</evidence>
<dbReference type="Gene3D" id="2.60.120.1060">
    <property type="entry name" value="NPCBM/NEW2 domain"/>
    <property type="match status" value="1"/>
</dbReference>
<evidence type="ECO:0008006" key="6">
    <source>
        <dbReference type="Google" id="ProtNLM"/>
    </source>
</evidence>
<dbReference type="SUPFAM" id="SSF49785">
    <property type="entry name" value="Galactose-binding domain-like"/>
    <property type="match status" value="1"/>
</dbReference>
<dbReference type="InterPro" id="IPR038637">
    <property type="entry name" value="NPCBM_sf"/>
</dbReference>
<feature type="chain" id="PRO_5025554891" description="Copper amine oxidase-like N-terminal domain-containing protein" evidence="1">
    <location>
        <begin position="26"/>
        <end position="240"/>
    </location>
</feature>
<dbReference type="AlphaFoldDB" id="A0A6C0PAY0"/>
<dbReference type="InterPro" id="IPR013222">
    <property type="entry name" value="Glyco_hyd_98_carb-bd"/>
</dbReference>
<evidence type="ECO:0000259" key="3">
    <source>
        <dbReference type="Pfam" id="PF08305"/>
    </source>
</evidence>
<keyword evidence="5" id="KW-1185">Reference proteome</keyword>
<dbReference type="RefSeq" id="WP_162643720.1">
    <property type="nucleotide sequence ID" value="NZ_CP048286.1"/>
</dbReference>
<proteinExistence type="predicted"/>
<dbReference type="Pfam" id="PF08305">
    <property type="entry name" value="NPCBM"/>
    <property type="match status" value="1"/>
</dbReference>
<reference evidence="4 5" key="1">
    <citation type="submission" date="2020-02" db="EMBL/GenBank/DDBJ databases">
        <title>Paenibacillus sp. nov., isolated from rhizosphere soil of tomato.</title>
        <authorList>
            <person name="Weon H.-Y."/>
            <person name="Lee S.A."/>
        </authorList>
    </citation>
    <scope>NUCLEOTIDE SEQUENCE [LARGE SCALE GENOMIC DNA]</scope>
    <source>
        <strain evidence="4 5">14171R-81</strain>
    </source>
</reference>
<dbReference type="Proteomes" id="UP000479114">
    <property type="component" value="Chromosome"/>
</dbReference>
<dbReference type="InterPro" id="IPR012854">
    <property type="entry name" value="Cu_amine_oxidase-like_N"/>
</dbReference>
<dbReference type="Gene3D" id="3.30.457.10">
    <property type="entry name" value="Copper amine oxidase-like, N-terminal domain"/>
    <property type="match status" value="1"/>
</dbReference>
<evidence type="ECO:0000313" key="4">
    <source>
        <dbReference type="EMBL" id="QHW33722.1"/>
    </source>
</evidence>
<feature type="domain" description="Glycosyl hydrolase family 98 putative carbohydrate-binding module" evidence="3">
    <location>
        <begin position="154"/>
        <end position="224"/>
    </location>
</feature>